<evidence type="ECO:0000313" key="1">
    <source>
        <dbReference type="EMBL" id="SCC53447.1"/>
    </source>
</evidence>
<accession>A0A1C4FBN8</accession>
<protein>
    <submittedName>
        <fullName evidence="1">Uncharacterized protein</fullName>
    </submittedName>
</protein>
<sequence length="10" mass="1288">MKVLRDQLRE</sequence>
<reference evidence="2" key="1">
    <citation type="submission" date="2016-08" db="EMBL/GenBank/DDBJ databases">
        <authorList>
            <person name="Loux V."/>
            <person name="Rue O."/>
        </authorList>
    </citation>
    <scope>NUCLEOTIDE SEQUENCE [LARGE SCALE GENOMIC DNA]</scope>
    <source>
        <strain evidence="2">INRA Bc05-F1</strain>
    </source>
</reference>
<gene>
    <name evidence="1" type="ORF">BC05F1_04248</name>
</gene>
<dbReference type="Proteomes" id="UP000196052">
    <property type="component" value="Unassembled WGS sequence"/>
</dbReference>
<proteinExistence type="predicted"/>
<name>A0A1C4FBN8_9BACI</name>
<dbReference type="EMBL" id="FMBE01000014">
    <property type="protein sequence ID" value="SCC53447.1"/>
    <property type="molecule type" value="Genomic_DNA"/>
</dbReference>
<evidence type="ECO:0000313" key="2">
    <source>
        <dbReference type="Proteomes" id="UP000196052"/>
    </source>
</evidence>
<organism evidence="1 2">
    <name type="scientific">Bacillus wiedmannii</name>
    <dbReference type="NCBI Taxonomy" id="1890302"/>
    <lineage>
        <taxon>Bacteria</taxon>
        <taxon>Bacillati</taxon>
        <taxon>Bacillota</taxon>
        <taxon>Bacilli</taxon>
        <taxon>Bacillales</taxon>
        <taxon>Bacillaceae</taxon>
        <taxon>Bacillus</taxon>
        <taxon>Bacillus cereus group</taxon>
    </lineage>
</organism>